<dbReference type="GO" id="GO:0031415">
    <property type="term" value="C:NatA complex"/>
    <property type="evidence" value="ECO:0007669"/>
    <property type="project" value="EnsemblFungi"/>
</dbReference>
<keyword evidence="5" id="KW-1185">Reference proteome</keyword>
<evidence type="ECO:0000313" key="4">
    <source>
        <dbReference type="EMBL" id="CCF55831.1"/>
    </source>
</evidence>
<dbReference type="OrthoDB" id="47374at2759"/>
<dbReference type="InParanoid" id="H2AN81"/>
<accession>H2AN81</accession>
<dbReference type="PANTHER" id="PTHR42919:SF8">
    <property type="entry name" value="N-ALPHA-ACETYLTRANSFERASE 50"/>
    <property type="match status" value="1"/>
</dbReference>
<dbReference type="RefSeq" id="XP_003954966.1">
    <property type="nucleotide sequence ID" value="XM_003954917.1"/>
</dbReference>
<dbReference type="HOGENOM" id="CLU_013985_5_3_1"/>
<evidence type="ECO:0000313" key="5">
    <source>
        <dbReference type="Proteomes" id="UP000005220"/>
    </source>
</evidence>
<dbReference type="PANTHER" id="PTHR42919">
    <property type="entry name" value="N-ALPHA-ACETYLTRANSFERASE"/>
    <property type="match status" value="1"/>
</dbReference>
<dbReference type="InterPro" id="IPR016181">
    <property type="entry name" value="Acyl_CoA_acyltransferase"/>
</dbReference>
<dbReference type="GO" id="GO:0007064">
    <property type="term" value="P:mitotic sister chromatid cohesion"/>
    <property type="evidence" value="ECO:0007669"/>
    <property type="project" value="TreeGrafter"/>
</dbReference>
<dbReference type="Proteomes" id="UP000005220">
    <property type="component" value="Chromosome 1"/>
</dbReference>
<dbReference type="InterPro" id="IPR051556">
    <property type="entry name" value="N-term/lysine_N-AcTrnsfr"/>
</dbReference>
<dbReference type="PROSITE" id="PS51186">
    <property type="entry name" value="GNAT"/>
    <property type="match status" value="1"/>
</dbReference>
<dbReference type="InterPro" id="IPR000182">
    <property type="entry name" value="GNAT_dom"/>
</dbReference>
<proteinExistence type="predicted"/>
<dbReference type="Gene3D" id="3.40.630.30">
    <property type="match status" value="1"/>
</dbReference>
<name>H2AN81_KAZAF</name>
<reference evidence="4 5" key="1">
    <citation type="journal article" date="2011" name="Proc. Natl. Acad. Sci. U.S.A.">
        <title>Evolutionary erosion of yeast sex chromosomes by mating-type switching accidents.</title>
        <authorList>
            <person name="Gordon J.L."/>
            <person name="Armisen D."/>
            <person name="Proux-Wera E."/>
            <person name="Oheigeartaigh S.S."/>
            <person name="Byrne K.P."/>
            <person name="Wolfe K.H."/>
        </authorList>
    </citation>
    <scope>NUCLEOTIDE SEQUENCE [LARGE SCALE GENOMIC DNA]</scope>
    <source>
        <strain evidence="5">ATCC 22294 / BCRC 22015 / CBS 2517 / CECT 1963 / NBRC 1671 / NRRL Y-8276</strain>
    </source>
</reference>
<dbReference type="eggNOG" id="KOG3138">
    <property type="taxonomic scope" value="Eukaryota"/>
</dbReference>
<dbReference type="STRING" id="1071382.H2AN81"/>
<dbReference type="AlphaFoldDB" id="H2AN81"/>
<evidence type="ECO:0000256" key="1">
    <source>
        <dbReference type="ARBA" id="ARBA00022679"/>
    </source>
</evidence>
<dbReference type="GeneID" id="13886007"/>
<protein>
    <recommendedName>
        <fullName evidence="3">N-acetyltransferase domain-containing protein</fullName>
    </recommendedName>
</protein>
<organism evidence="4 5">
    <name type="scientific">Kazachstania africana (strain ATCC 22294 / BCRC 22015 / CBS 2517 / CECT 1963 / NBRC 1671 / NRRL Y-8276)</name>
    <name type="common">Yeast</name>
    <name type="synonym">Kluyveromyces africanus</name>
    <dbReference type="NCBI Taxonomy" id="1071382"/>
    <lineage>
        <taxon>Eukaryota</taxon>
        <taxon>Fungi</taxon>
        <taxon>Dikarya</taxon>
        <taxon>Ascomycota</taxon>
        <taxon>Saccharomycotina</taxon>
        <taxon>Saccharomycetes</taxon>
        <taxon>Saccharomycetales</taxon>
        <taxon>Saccharomycetaceae</taxon>
        <taxon>Kazachstania</taxon>
    </lineage>
</organism>
<dbReference type="GO" id="GO:0004596">
    <property type="term" value="F:protein-N-terminal amino-acid acetyltransferase activity"/>
    <property type="evidence" value="ECO:0007669"/>
    <property type="project" value="EnsemblFungi"/>
</dbReference>
<dbReference type="FunCoup" id="H2AN81">
    <property type="interactions" value="73"/>
</dbReference>
<sequence length="158" mass="18388">MVSGPVSLDDVYENNLGMLAKLVNTNYPNVYQEEFFSELFAKKSTFFTKLAYFNSVPVGTIKCKLHTKKKSDTVLKGLQIEVLTVLKNYLRVDQIREKLLNWAEEECTKHHQHNIYVHVLSENNAEIEWYTTNGFEQEVDAFTRESQIQCTLLKKHLP</sequence>
<evidence type="ECO:0000256" key="2">
    <source>
        <dbReference type="ARBA" id="ARBA00023315"/>
    </source>
</evidence>
<dbReference type="Pfam" id="PF00583">
    <property type="entry name" value="Acetyltransf_1"/>
    <property type="match status" value="1"/>
</dbReference>
<gene>
    <name evidence="4" type="primary">KAFR0A03960</name>
    <name evidence="4" type="ORF">KAFR_0A03960</name>
</gene>
<keyword evidence="1" id="KW-0808">Transferase</keyword>
<dbReference type="KEGG" id="kaf:KAFR_0A03960"/>
<dbReference type="SUPFAM" id="SSF55729">
    <property type="entry name" value="Acyl-CoA N-acyltransferases (Nat)"/>
    <property type="match status" value="1"/>
</dbReference>
<dbReference type="EMBL" id="HE650821">
    <property type="protein sequence ID" value="CCF55831.1"/>
    <property type="molecule type" value="Genomic_DNA"/>
</dbReference>
<feature type="domain" description="N-acetyltransferase" evidence="3">
    <location>
        <begin position="6"/>
        <end position="158"/>
    </location>
</feature>
<evidence type="ECO:0000259" key="3">
    <source>
        <dbReference type="PROSITE" id="PS51186"/>
    </source>
</evidence>
<keyword evidence="2" id="KW-0012">Acyltransferase</keyword>